<keyword evidence="1" id="KW-1133">Transmembrane helix</keyword>
<protein>
    <submittedName>
        <fullName evidence="2">YhfC family glutamic-type intramembrane protease</fullName>
        <ecNumber evidence="2">3.4.-.-</ecNumber>
    </submittedName>
</protein>
<keyword evidence="2" id="KW-0645">Protease</keyword>
<keyword evidence="1" id="KW-0812">Transmembrane</keyword>
<proteinExistence type="predicted"/>
<feature type="transmembrane region" description="Helical" evidence="1">
    <location>
        <begin position="101"/>
        <end position="119"/>
    </location>
</feature>
<dbReference type="InterPro" id="IPR011397">
    <property type="entry name" value="YhfC"/>
</dbReference>
<feature type="transmembrane region" description="Helical" evidence="1">
    <location>
        <begin position="176"/>
        <end position="202"/>
    </location>
</feature>
<dbReference type="AlphaFoldDB" id="A0AA95JAT2"/>
<feature type="transmembrane region" description="Helical" evidence="1">
    <location>
        <begin position="222"/>
        <end position="240"/>
    </location>
</feature>
<feature type="transmembrane region" description="Helical" evidence="1">
    <location>
        <begin position="30"/>
        <end position="52"/>
    </location>
</feature>
<evidence type="ECO:0000313" key="2">
    <source>
        <dbReference type="EMBL" id="WEK54758.1"/>
    </source>
</evidence>
<sequence>MNLETMNRNNEVTLEQTLDVKFKTASRRSLIIMPLYVLVPVLFAVAFHLAGYELEWKAFGLGALGWMIALVLRAPVGLLIQRMPQPKAKKIMIASSGVMEESVRLILLALTSVASSWALSIGQGWAAIEVIYTMVSVIAIASLANRTDEKAMEAKAFLEAQGSIQTSPLWGILERIWASAFHIGCTLIVASNPWTVVLLIPLHSGVNALVVKLAAKSIPKSSLAIAVFGLGSLAIGITLML</sequence>
<keyword evidence="1" id="KW-0472">Membrane</keyword>
<dbReference type="GO" id="GO:0006508">
    <property type="term" value="P:proteolysis"/>
    <property type="evidence" value="ECO:0007669"/>
    <property type="project" value="UniProtKB-KW"/>
</dbReference>
<dbReference type="GO" id="GO:0008233">
    <property type="term" value="F:peptidase activity"/>
    <property type="evidence" value="ECO:0007669"/>
    <property type="project" value="UniProtKB-KW"/>
</dbReference>
<name>A0AA95JAT2_9BACL</name>
<reference evidence="2" key="1">
    <citation type="submission" date="2023-03" db="EMBL/GenBank/DDBJ databases">
        <title>Andean soil-derived lignocellulolytic bacterial consortium as a source of novel taxa and putative plastic-active enzymes.</title>
        <authorList>
            <person name="Diaz-Garcia L."/>
            <person name="Chuvochina M."/>
            <person name="Feuerriegel G."/>
            <person name="Bunk B."/>
            <person name="Sproer C."/>
            <person name="Streit W.R."/>
            <person name="Rodriguez L.M."/>
            <person name="Overmann J."/>
            <person name="Jimenez D.J."/>
        </authorList>
    </citation>
    <scope>NUCLEOTIDE SEQUENCE</scope>
    <source>
        <strain evidence="2">MAG 2441</strain>
    </source>
</reference>
<feature type="transmembrane region" description="Helical" evidence="1">
    <location>
        <begin position="125"/>
        <end position="145"/>
    </location>
</feature>
<dbReference type="Pfam" id="PF10086">
    <property type="entry name" value="YhfC"/>
    <property type="match status" value="1"/>
</dbReference>
<evidence type="ECO:0000256" key="1">
    <source>
        <dbReference type="SAM" id="Phobius"/>
    </source>
</evidence>
<feature type="transmembrane region" description="Helical" evidence="1">
    <location>
        <begin position="58"/>
        <end position="80"/>
    </location>
</feature>
<gene>
    <name evidence="2" type="ORF">P0Y55_01370</name>
</gene>
<dbReference type="EC" id="3.4.-.-" evidence="2"/>
<accession>A0AA95JAT2</accession>
<dbReference type="Proteomes" id="UP001178662">
    <property type="component" value="Chromosome"/>
</dbReference>
<evidence type="ECO:0000313" key="3">
    <source>
        <dbReference type="Proteomes" id="UP001178662"/>
    </source>
</evidence>
<keyword evidence="3" id="KW-1185">Reference proteome</keyword>
<organism evidence="2 3">
    <name type="scientific">Candidatus Cohnella colombiensis</name>
    <dbReference type="NCBI Taxonomy" id="3121368"/>
    <lineage>
        <taxon>Bacteria</taxon>
        <taxon>Bacillati</taxon>
        <taxon>Bacillota</taxon>
        <taxon>Bacilli</taxon>
        <taxon>Bacillales</taxon>
        <taxon>Paenibacillaceae</taxon>
        <taxon>Cohnella</taxon>
    </lineage>
</organism>
<keyword evidence="2" id="KW-0378">Hydrolase</keyword>
<dbReference type="EMBL" id="CP119317">
    <property type="protein sequence ID" value="WEK54758.1"/>
    <property type="molecule type" value="Genomic_DNA"/>
</dbReference>